<keyword evidence="5 8" id="KW-0812">Transmembrane</keyword>
<dbReference type="InterPro" id="IPR026046">
    <property type="entry name" value="UBIAD1"/>
</dbReference>
<dbReference type="EC" id="2.5.1.74" evidence="8 9"/>
<name>K5ZL30_9BACT</name>
<keyword evidence="3 8" id="KW-1003">Cell membrane</keyword>
<dbReference type="UniPathway" id="UPA00079">
    <property type="reaction ID" value="UER00168"/>
</dbReference>
<dbReference type="GO" id="GO:0046428">
    <property type="term" value="F:1,4-dihydroxy-2-naphthoate polyprenyltransferase activity"/>
    <property type="evidence" value="ECO:0007669"/>
    <property type="project" value="UniProtKB-UniRule"/>
</dbReference>
<feature type="transmembrane region" description="Helical" evidence="8">
    <location>
        <begin position="59"/>
        <end position="79"/>
    </location>
</feature>
<comment type="pathway">
    <text evidence="8">Quinol/quinone metabolism; menaquinone biosynthesis; menaquinol from 1,4-dihydroxy-2-naphthoate: step 1/2.</text>
</comment>
<keyword evidence="6 8" id="KW-1133">Transmembrane helix</keyword>
<dbReference type="Pfam" id="PF01040">
    <property type="entry name" value="UbiA"/>
    <property type="match status" value="1"/>
</dbReference>
<feature type="transmembrane region" description="Helical" evidence="8">
    <location>
        <begin position="257"/>
        <end position="276"/>
    </location>
</feature>
<feature type="transmembrane region" description="Helical" evidence="8">
    <location>
        <begin position="110"/>
        <end position="129"/>
    </location>
</feature>
<accession>K5ZL30</accession>
<evidence type="ECO:0000256" key="7">
    <source>
        <dbReference type="ARBA" id="ARBA00023136"/>
    </source>
</evidence>
<dbReference type="PIRSF" id="PIRSF005355">
    <property type="entry name" value="UBIAD1"/>
    <property type="match status" value="1"/>
</dbReference>
<comment type="subcellular location">
    <subcellularLocation>
        <location evidence="8">Cell membrane</location>
        <topology evidence="8">Multi-pass membrane protein</topology>
    </subcellularLocation>
    <subcellularLocation>
        <location evidence="1">Membrane</location>
        <topology evidence="1">Multi-pass membrane protein</topology>
    </subcellularLocation>
</comment>
<dbReference type="InterPro" id="IPR044878">
    <property type="entry name" value="UbiA_sf"/>
</dbReference>
<evidence type="ECO:0000256" key="4">
    <source>
        <dbReference type="ARBA" id="ARBA00022679"/>
    </source>
</evidence>
<dbReference type="eggNOG" id="COG1575">
    <property type="taxonomic scope" value="Bacteria"/>
</dbReference>
<dbReference type="PANTHER" id="PTHR13929:SF0">
    <property type="entry name" value="UBIA PRENYLTRANSFERASE DOMAIN-CONTAINING PROTEIN 1"/>
    <property type="match status" value="1"/>
</dbReference>
<keyword evidence="4 8" id="KW-0808">Transferase</keyword>
<dbReference type="Gene3D" id="1.10.357.140">
    <property type="entry name" value="UbiA prenyltransferase"/>
    <property type="match status" value="1"/>
</dbReference>
<dbReference type="InterPro" id="IPR004657">
    <property type="entry name" value="MenA"/>
</dbReference>
<keyword evidence="2 8" id="KW-0474">Menaquinone biosynthesis</keyword>
<dbReference type="PATRIC" id="fig|999419.3.peg.1328"/>
<dbReference type="GO" id="GO:0042371">
    <property type="term" value="P:vitamin K biosynthetic process"/>
    <property type="evidence" value="ECO:0007669"/>
    <property type="project" value="TreeGrafter"/>
</dbReference>
<gene>
    <name evidence="8" type="primary">menA</name>
    <name evidence="10" type="ORF">HMPREF1077_01299</name>
</gene>
<proteinExistence type="inferred from homology"/>
<evidence type="ECO:0000313" key="11">
    <source>
        <dbReference type="Proteomes" id="UP000001218"/>
    </source>
</evidence>
<keyword evidence="7 8" id="KW-0472">Membrane</keyword>
<dbReference type="GO" id="GO:0009234">
    <property type="term" value="P:menaquinone biosynthetic process"/>
    <property type="evidence" value="ECO:0007669"/>
    <property type="project" value="UniProtKB-UniRule"/>
</dbReference>
<evidence type="ECO:0000256" key="9">
    <source>
        <dbReference type="NCBIfam" id="TIGR00751"/>
    </source>
</evidence>
<dbReference type="HAMAP" id="MF_01937">
    <property type="entry name" value="MenA_1"/>
    <property type="match status" value="1"/>
</dbReference>
<evidence type="ECO:0000256" key="3">
    <source>
        <dbReference type="ARBA" id="ARBA00022475"/>
    </source>
</evidence>
<comment type="catalytic activity">
    <reaction evidence="8">
        <text>an all-trans-polyprenyl diphosphate + 1,4-dihydroxy-2-naphthoate + H(+) = a 2-demethylmenaquinol + CO2 + diphosphate</text>
        <dbReference type="Rhea" id="RHEA:26478"/>
        <dbReference type="Rhea" id="RHEA-COMP:9563"/>
        <dbReference type="Rhea" id="RHEA-COMP:9564"/>
        <dbReference type="ChEBI" id="CHEBI:11173"/>
        <dbReference type="ChEBI" id="CHEBI:15378"/>
        <dbReference type="ChEBI" id="CHEBI:16526"/>
        <dbReference type="ChEBI" id="CHEBI:33019"/>
        <dbReference type="ChEBI" id="CHEBI:55437"/>
        <dbReference type="ChEBI" id="CHEBI:58914"/>
        <dbReference type="EC" id="2.5.1.74"/>
    </reaction>
</comment>
<evidence type="ECO:0000256" key="2">
    <source>
        <dbReference type="ARBA" id="ARBA00022428"/>
    </source>
</evidence>
<feature type="transmembrane region" description="Helical" evidence="8">
    <location>
        <begin position="297"/>
        <end position="314"/>
    </location>
</feature>
<reference evidence="10 11" key="1">
    <citation type="submission" date="2012-02" db="EMBL/GenBank/DDBJ databases">
        <title>The Genome Sequence of Parabacteroides johnsonii CL02T12C29.</title>
        <authorList>
            <consortium name="The Broad Institute Genome Sequencing Platform"/>
            <person name="Earl A."/>
            <person name="Ward D."/>
            <person name="Feldgarden M."/>
            <person name="Gevers D."/>
            <person name="Zitomersky N.L."/>
            <person name="Coyne M.J."/>
            <person name="Comstock L.E."/>
            <person name="Young S.K."/>
            <person name="Zeng Q."/>
            <person name="Gargeya S."/>
            <person name="Fitzgerald M."/>
            <person name="Haas B."/>
            <person name="Abouelleil A."/>
            <person name="Alvarado L."/>
            <person name="Arachchi H.M."/>
            <person name="Berlin A."/>
            <person name="Chapman S.B."/>
            <person name="Gearin G."/>
            <person name="Goldberg J."/>
            <person name="Griggs A."/>
            <person name="Gujja S."/>
            <person name="Hansen M."/>
            <person name="Heiman D."/>
            <person name="Howarth C."/>
            <person name="Larimer J."/>
            <person name="Lui A."/>
            <person name="MacDonald P.J.P."/>
            <person name="McCowen C."/>
            <person name="Montmayeur A."/>
            <person name="Murphy C."/>
            <person name="Neiman D."/>
            <person name="Pearson M."/>
            <person name="Priest M."/>
            <person name="Roberts A."/>
            <person name="Saif S."/>
            <person name="Shea T."/>
            <person name="Sisk P."/>
            <person name="Stolte C."/>
            <person name="Sykes S."/>
            <person name="Wortman J."/>
            <person name="Nusbaum C."/>
            <person name="Birren B."/>
        </authorList>
    </citation>
    <scope>NUCLEOTIDE SEQUENCE [LARGE SCALE GENOMIC DNA]</scope>
    <source>
        <strain evidence="10 11">CL02T12C29</strain>
    </source>
</reference>
<protein>
    <recommendedName>
        <fullName evidence="8 9">1,4-dihydroxy-2-naphthoate octaprenyltransferase</fullName>
        <shortName evidence="8">DHNA-octaprenyltransferase</shortName>
        <ecNumber evidence="8 9">2.5.1.74</ecNumber>
    </recommendedName>
</protein>
<dbReference type="PANTHER" id="PTHR13929">
    <property type="entry name" value="1,4-DIHYDROXY-2-NAPHTHOATE OCTAPRENYLTRANSFERASE"/>
    <property type="match status" value="1"/>
</dbReference>
<dbReference type="HOGENOM" id="CLU_043611_1_2_10"/>
<evidence type="ECO:0000256" key="5">
    <source>
        <dbReference type="ARBA" id="ARBA00022692"/>
    </source>
</evidence>
<dbReference type="InterPro" id="IPR000537">
    <property type="entry name" value="UbiA_prenyltransferase"/>
</dbReference>
<comment type="similarity">
    <text evidence="8">Belongs to the MenA family. Type 1 subfamily.</text>
</comment>
<dbReference type="EMBL" id="AGZP01000012">
    <property type="protein sequence ID" value="EKN11990.1"/>
    <property type="molecule type" value="Genomic_DNA"/>
</dbReference>
<evidence type="ECO:0000256" key="8">
    <source>
        <dbReference type="HAMAP-Rule" id="MF_01937"/>
    </source>
</evidence>
<dbReference type="CDD" id="cd13962">
    <property type="entry name" value="PT_UbiA_UBIAD1"/>
    <property type="match status" value="1"/>
</dbReference>
<sequence>MCPFCFYFCMQIMLKTDMENKKSLVGAWVEAARPRTLPASVSPVLLGCALAYYDGAFDVVPAVLCLLVALFAQIASNFANDYFDFKKGADREDRLGPERAVAEGWITPKAMLTGTFVTLGLACAAGLLLVCFADWRLIGVGIAIAICVLAYSAGPFPLAYNGLGDVCVLLFYGVIPVCFTYYIQTLNFSLLSFLLSVALGLLSVNILIVNNYRDYEQDKAVRKRTTIVLFGRRAGRVFYVLNECMAFLLVLPLILDAPWWILFLFGILFALCFYTTRELFTLEGRALNRTLGHTARNVFLFASVLSLLFLYIGGVSN</sequence>
<feature type="transmembrane region" description="Helical" evidence="8">
    <location>
        <begin position="166"/>
        <end position="184"/>
    </location>
</feature>
<evidence type="ECO:0000256" key="6">
    <source>
        <dbReference type="ARBA" id="ARBA00022989"/>
    </source>
</evidence>
<organism evidence="10 11">
    <name type="scientific">Parabacteroides johnsonii CL02T12C29</name>
    <dbReference type="NCBI Taxonomy" id="999419"/>
    <lineage>
        <taxon>Bacteria</taxon>
        <taxon>Pseudomonadati</taxon>
        <taxon>Bacteroidota</taxon>
        <taxon>Bacteroidia</taxon>
        <taxon>Bacteroidales</taxon>
        <taxon>Tannerellaceae</taxon>
        <taxon>Parabacteroides</taxon>
    </lineage>
</organism>
<comment type="function">
    <text evidence="8">Conversion of 1,4-dihydroxy-2-naphthoate (DHNA) to demethylmenaquinone (DMK).</text>
</comment>
<dbReference type="Proteomes" id="UP000001218">
    <property type="component" value="Unassembled WGS sequence"/>
</dbReference>
<feature type="transmembrane region" description="Helical" evidence="8">
    <location>
        <begin position="233"/>
        <end position="251"/>
    </location>
</feature>
<dbReference type="NCBIfam" id="NF004751">
    <property type="entry name" value="PRK06080.1-3"/>
    <property type="match status" value="1"/>
</dbReference>
<comment type="caution">
    <text evidence="10">The sequence shown here is derived from an EMBL/GenBank/DDBJ whole genome shotgun (WGS) entry which is preliminary data.</text>
</comment>
<dbReference type="AlphaFoldDB" id="K5ZL30"/>
<feature type="transmembrane region" description="Helical" evidence="8">
    <location>
        <begin position="135"/>
        <end position="154"/>
    </location>
</feature>
<evidence type="ECO:0000256" key="1">
    <source>
        <dbReference type="ARBA" id="ARBA00004141"/>
    </source>
</evidence>
<evidence type="ECO:0000313" key="10">
    <source>
        <dbReference type="EMBL" id="EKN11990.1"/>
    </source>
</evidence>
<feature type="transmembrane region" description="Helical" evidence="8">
    <location>
        <begin position="190"/>
        <end position="212"/>
    </location>
</feature>
<dbReference type="NCBIfam" id="TIGR00751">
    <property type="entry name" value="menA"/>
    <property type="match status" value="1"/>
</dbReference>
<dbReference type="GO" id="GO:0005886">
    <property type="term" value="C:plasma membrane"/>
    <property type="evidence" value="ECO:0007669"/>
    <property type="project" value="UniProtKB-SubCell"/>
</dbReference>